<dbReference type="GO" id="GO:0090729">
    <property type="term" value="F:toxin activity"/>
    <property type="evidence" value="ECO:0007669"/>
    <property type="project" value="UniProtKB-KW"/>
</dbReference>
<evidence type="ECO:0000256" key="2">
    <source>
        <dbReference type="ARBA" id="ARBA00022722"/>
    </source>
</evidence>
<dbReference type="EC" id="3.1.-.-" evidence="5"/>
<dbReference type="InterPro" id="IPR029060">
    <property type="entry name" value="PIN-like_dom_sf"/>
</dbReference>
<dbReference type="Pfam" id="PF01850">
    <property type="entry name" value="PIN"/>
    <property type="match status" value="1"/>
</dbReference>
<keyword evidence="1 5" id="KW-1277">Toxin-antitoxin system</keyword>
<dbReference type="RefSeq" id="WP_148913594.1">
    <property type="nucleotide sequence ID" value="NZ_VSZS01000056.1"/>
</dbReference>
<dbReference type="InterPro" id="IPR022907">
    <property type="entry name" value="VapC_family"/>
</dbReference>
<evidence type="ECO:0000256" key="4">
    <source>
        <dbReference type="ARBA" id="ARBA00022801"/>
    </source>
</evidence>
<dbReference type="CDD" id="cd18682">
    <property type="entry name" value="PIN_VapC-like"/>
    <property type="match status" value="1"/>
</dbReference>
<evidence type="ECO:0000313" key="7">
    <source>
        <dbReference type="EMBL" id="TYR34255.1"/>
    </source>
</evidence>
<dbReference type="OrthoDB" id="286092at2"/>
<reference evidence="7 8" key="1">
    <citation type="submission" date="2019-08" db="EMBL/GenBank/DDBJ databases">
        <authorList>
            <person name="Seo Y.L."/>
        </authorList>
    </citation>
    <scope>NUCLEOTIDE SEQUENCE [LARGE SCALE GENOMIC DNA]</scope>
    <source>
        <strain evidence="7 8">MaA-C15</strain>
    </source>
</reference>
<sequence>MIVLDSSAVLAAMLNESGADNVHAVIDDSVISSINAAEIITKLVDRGLPGAEVRARYENLRLEVIAFDESLAIATGFLRSATRHKGLSLGDRACLALAIRENGTAVTADRKWADLDLGCTIKVIR</sequence>
<dbReference type="InterPro" id="IPR002716">
    <property type="entry name" value="PIN_dom"/>
</dbReference>
<evidence type="ECO:0000259" key="6">
    <source>
        <dbReference type="Pfam" id="PF01850"/>
    </source>
</evidence>
<keyword evidence="5" id="KW-0460">Magnesium</keyword>
<dbReference type="GO" id="GO:0016787">
    <property type="term" value="F:hydrolase activity"/>
    <property type="evidence" value="ECO:0007669"/>
    <property type="project" value="UniProtKB-KW"/>
</dbReference>
<keyword evidence="5" id="KW-0800">Toxin</keyword>
<keyword evidence="8" id="KW-1185">Reference proteome</keyword>
<feature type="binding site" evidence="5">
    <location>
        <position position="91"/>
    </location>
    <ligand>
        <name>Mg(2+)</name>
        <dbReference type="ChEBI" id="CHEBI:18420"/>
    </ligand>
</feature>
<dbReference type="Gene3D" id="3.40.50.1010">
    <property type="entry name" value="5'-nuclease"/>
    <property type="match status" value="1"/>
</dbReference>
<comment type="cofactor">
    <cofactor evidence="5">
        <name>Mg(2+)</name>
        <dbReference type="ChEBI" id="CHEBI:18420"/>
    </cofactor>
</comment>
<reference evidence="7 8" key="2">
    <citation type="submission" date="2019-09" db="EMBL/GenBank/DDBJ databases">
        <title>Mesorhizobium sp. MaA-C15 isolated from Microcystis aeruginosa.</title>
        <authorList>
            <person name="Jeong S.E."/>
            <person name="Jin H.M."/>
            <person name="Jeon C.O."/>
        </authorList>
    </citation>
    <scope>NUCLEOTIDE SEQUENCE [LARGE SCALE GENOMIC DNA]</scope>
    <source>
        <strain evidence="7 8">MaA-C15</strain>
    </source>
</reference>
<evidence type="ECO:0000256" key="1">
    <source>
        <dbReference type="ARBA" id="ARBA00022649"/>
    </source>
</evidence>
<evidence type="ECO:0000256" key="3">
    <source>
        <dbReference type="ARBA" id="ARBA00022723"/>
    </source>
</evidence>
<dbReference type="HAMAP" id="MF_00265">
    <property type="entry name" value="VapC_Nob1"/>
    <property type="match status" value="1"/>
</dbReference>
<evidence type="ECO:0000256" key="5">
    <source>
        <dbReference type="HAMAP-Rule" id="MF_00265"/>
    </source>
</evidence>
<dbReference type="SUPFAM" id="SSF88723">
    <property type="entry name" value="PIN domain-like"/>
    <property type="match status" value="1"/>
</dbReference>
<feature type="binding site" evidence="5">
    <location>
        <position position="5"/>
    </location>
    <ligand>
        <name>Mg(2+)</name>
        <dbReference type="ChEBI" id="CHEBI:18420"/>
    </ligand>
</feature>
<gene>
    <name evidence="5" type="primary">vapC</name>
    <name evidence="7" type="ORF">FY036_04895</name>
</gene>
<keyword evidence="3 5" id="KW-0479">Metal-binding</keyword>
<organism evidence="7 8">
    <name type="scientific">Neoaquamicrobium microcysteis</name>
    <dbReference type="NCBI Taxonomy" id="2682781"/>
    <lineage>
        <taxon>Bacteria</taxon>
        <taxon>Pseudomonadati</taxon>
        <taxon>Pseudomonadota</taxon>
        <taxon>Alphaproteobacteria</taxon>
        <taxon>Hyphomicrobiales</taxon>
        <taxon>Phyllobacteriaceae</taxon>
        <taxon>Neoaquamicrobium</taxon>
    </lineage>
</organism>
<keyword evidence="4 5" id="KW-0378">Hydrolase</keyword>
<feature type="domain" description="PIN" evidence="6">
    <location>
        <begin position="2"/>
        <end position="116"/>
    </location>
</feature>
<dbReference type="AlphaFoldDB" id="A0A5D4H477"/>
<proteinExistence type="inferred from homology"/>
<dbReference type="EMBL" id="VSZS01000056">
    <property type="protein sequence ID" value="TYR34255.1"/>
    <property type="molecule type" value="Genomic_DNA"/>
</dbReference>
<comment type="function">
    <text evidence="5">Toxic component of a toxin-antitoxin (TA) system. An RNase.</text>
</comment>
<dbReference type="GO" id="GO:0000287">
    <property type="term" value="F:magnesium ion binding"/>
    <property type="evidence" value="ECO:0007669"/>
    <property type="project" value="UniProtKB-UniRule"/>
</dbReference>
<dbReference type="GO" id="GO:0004540">
    <property type="term" value="F:RNA nuclease activity"/>
    <property type="evidence" value="ECO:0007669"/>
    <property type="project" value="InterPro"/>
</dbReference>
<comment type="similarity">
    <text evidence="5">Belongs to the PINc/VapC protein family.</text>
</comment>
<name>A0A5D4H477_9HYPH</name>
<protein>
    <recommendedName>
        <fullName evidence="5">Ribonuclease VapC</fullName>
        <shortName evidence="5">RNase VapC</shortName>
        <ecNumber evidence="5">3.1.-.-</ecNumber>
    </recommendedName>
    <alternativeName>
        <fullName evidence="5">Toxin VapC</fullName>
    </alternativeName>
</protein>
<comment type="caution">
    <text evidence="7">The sequence shown here is derived from an EMBL/GenBank/DDBJ whole genome shotgun (WGS) entry which is preliminary data.</text>
</comment>
<accession>A0A5D4H477</accession>
<dbReference type="Proteomes" id="UP000323258">
    <property type="component" value="Unassembled WGS sequence"/>
</dbReference>
<evidence type="ECO:0000313" key="8">
    <source>
        <dbReference type="Proteomes" id="UP000323258"/>
    </source>
</evidence>
<keyword evidence="2 5" id="KW-0540">Nuclease</keyword>